<accession>A0AAN6ZDY8</accession>
<evidence type="ECO:0000313" key="2">
    <source>
        <dbReference type="Proteomes" id="UP001304895"/>
    </source>
</evidence>
<dbReference type="AlphaFoldDB" id="A0AAN6ZDY8"/>
<gene>
    <name evidence="1" type="ORF">BT67DRAFT_36416</name>
</gene>
<name>A0AAN6ZDY8_9PEZI</name>
<comment type="caution">
    <text evidence="1">The sequence shown here is derived from an EMBL/GenBank/DDBJ whole genome shotgun (WGS) entry which is preliminary data.</text>
</comment>
<proteinExistence type="predicted"/>
<dbReference type="Proteomes" id="UP001304895">
    <property type="component" value="Unassembled WGS sequence"/>
</dbReference>
<protein>
    <submittedName>
        <fullName evidence="1">Uncharacterized protein</fullName>
    </submittedName>
</protein>
<reference evidence="1" key="1">
    <citation type="journal article" date="2023" name="Mol. Phylogenet. Evol.">
        <title>Genome-scale phylogeny and comparative genomics of the fungal order Sordariales.</title>
        <authorList>
            <person name="Hensen N."/>
            <person name="Bonometti L."/>
            <person name="Westerberg I."/>
            <person name="Brannstrom I.O."/>
            <person name="Guillou S."/>
            <person name="Cros-Aarteil S."/>
            <person name="Calhoun S."/>
            <person name="Haridas S."/>
            <person name="Kuo A."/>
            <person name="Mondo S."/>
            <person name="Pangilinan J."/>
            <person name="Riley R."/>
            <person name="LaButti K."/>
            <person name="Andreopoulos B."/>
            <person name="Lipzen A."/>
            <person name="Chen C."/>
            <person name="Yan M."/>
            <person name="Daum C."/>
            <person name="Ng V."/>
            <person name="Clum A."/>
            <person name="Steindorff A."/>
            <person name="Ohm R.A."/>
            <person name="Martin F."/>
            <person name="Silar P."/>
            <person name="Natvig D.O."/>
            <person name="Lalanne C."/>
            <person name="Gautier V."/>
            <person name="Ament-Velasquez S.L."/>
            <person name="Kruys A."/>
            <person name="Hutchinson M.I."/>
            <person name="Powell A.J."/>
            <person name="Barry K."/>
            <person name="Miller A.N."/>
            <person name="Grigoriev I.V."/>
            <person name="Debuchy R."/>
            <person name="Gladieux P."/>
            <person name="Hiltunen Thoren M."/>
            <person name="Johannesson H."/>
        </authorList>
    </citation>
    <scope>NUCLEOTIDE SEQUENCE</scope>
    <source>
        <strain evidence="1">CBS 123565</strain>
    </source>
</reference>
<reference evidence="1" key="2">
    <citation type="submission" date="2023-05" db="EMBL/GenBank/DDBJ databases">
        <authorList>
            <consortium name="Lawrence Berkeley National Laboratory"/>
            <person name="Steindorff A."/>
            <person name="Hensen N."/>
            <person name="Bonometti L."/>
            <person name="Westerberg I."/>
            <person name="Brannstrom I.O."/>
            <person name="Guillou S."/>
            <person name="Cros-Aarteil S."/>
            <person name="Calhoun S."/>
            <person name="Haridas S."/>
            <person name="Kuo A."/>
            <person name="Mondo S."/>
            <person name="Pangilinan J."/>
            <person name="Riley R."/>
            <person name="Labutti K."/>
            <person name="Andreopoulos B."/>
            <person name="Lipzen A."/>
            <person name="Chen C."/>
            <person name="Yanf M."/>
            <person name="Daum C."/>
            <person name="Ng V."/>
            <person name="Clum A."/>
            <person name="Ohm R."/>
            <person name="Martin F."/>
            <person name="Silar P."/>
            <person name="Natvig D."/>
            <person name="Lalanne C."/>
            <person name="Gautier V."/>
            <person name="Ament-Velasquez S.L."/>
            <person name="Kruys A."/>
            <person name="Hutchinson M.I."/>
            <person name="Powell A.J."/>
            <person name="Barry K."/>
            <person name="Miller A.N."/>
            <person name="Grigoriev I.V."/>
            <person name="Debuchy R."/>
            <person name="Gladieux P."/>
            <person name="Thoren M.H."/>
            <person name="Johannesson H."/>
        </authorList>
    </citation>
    <scope>NUCLEOTIDE SEQUENCE</scope>
    <source>
        <strain evidence="1">CBS 123565</strain>
    </source>
</reference>
<dbReference type="EMBL" id="MU853410">
    <property type="protein sequence ID" value="KAK4133959.1"/>
    <property type="molecule type" value="Genomic_DNA"/>
</dbReference>
<keyword evidence="2" id="KW-1185">Reference proteome</keyword>
<organism evidence="1 2">
    <name type="scientific">Trichocladium antarcticum</name>
    <dbReference type="NCBI Taxonomy" id="1450529"/>
    <lineage>
        <taxon>Eukaryota</taxon>
        <taxon>Fungi</taxon>
        <taxon>Dikarya</taxon>
        <taxon>Ascomycota</taxon>
        <taxon>Pezizomycotina</taxon>
        <taxon>Sordariomycetes</taxon>
        <taxon>Sordariomycetidae</taxon>
        <taxon>Sordariales</taxon>
        <taxon>Chaetomiaceae</taxon>
        <taxon>Trichocladium</taxon>
    </lineage>
</organism>
<sequence>MNSSAPTIRVVAETWSPQPPPQAPAIAVGLRQAARHSLGGQCPDACRFQQLSPAVVWMTQRTGRIYLTKQPAQQPIASKYNRHIYKHDAAIPPTLPNSWVDAGHSLALLLVAAISSVGPPRFLFRHPKVAATCSTLCGRASPVTPWRARVIQCISLSRYAHESRSSLARG</sequence>
<evidence type="ECO:0000313" key="1">
    <source>
        <dbReference type="EMBL" id="KAK4133959.1"/>
    </source>
</evidence>